<feature type="domain" description="HIT" evidence="2">
    <location>
        <begin position="6"/>
        <end position="112"/>
    </location>
</feature>
<reference evidence="4" key="1">
    <citation type="submission" date="2023-07" db="EMBL/GenBank/DDBJ databases">
        <title>30 novel species of actinomycetes from the DSMZ collection.</title>
        <authorList>
            <person name="Nouioui I."/>
        </authorList>
    </citation>
    <scope>NUCLEOTIDE SEQUENCE [LARGE SCALE GENOMIC DNA]</scope>
    <source>
        <strain evidence="4">DSM 44399</strain>
    </source>
</reference>
<dbReference type="EMBL" id="JAVREH010000003">
    <property type="protein sequence ID" value="MDT0260401.1"/>
    <property type="molecule type" value="Genomic_DNA"/>
</dbReference>
<dbReference type="PRINTS" id="PR00332">
    <property type="entry name" value="HISTRIAD"/>
</dbReference>
<dbReference type="SUPFAM" id="SSF54197">
    <property type="entry name" value="HIT-like"/>
    <property type="match status" value="1"/>
</dbReference>
<gene>
    <name evidence="3" type="ORF">RM423_03225</name>
</gene>
<dbReference type="PANTHER" id="PTHR23089">
    <property type="entry name" value="HISTIDINE TRIAD HIT PROTEIN"/>
    <property type="match status" value="1"/>
</dbReference>
<proteinExistence type="predicted"/>
<accession>A0ABU2J5Y1</accession>
<organism evidence="3 4">
    <name type="scientific">Jatrophihabitans lederbergiae</name>
    <dbReference type="NCBI Taxonomy" id="3075547"/>
    <lineage>
        <taxon>Bacteria</taxon>
        <taxon>Bacillati</taxon>
        <taxon>Actinomycetota</taxon>
        <taxon>Actinomycetes</taxon>
        <taxon>Jatrophihabitantales</taxon>
        <taxon>Jatrophihabitantaceae</taxon>
        <taxon>Jatrophihabitans</taxon>
    </lineage>
</organism>
<dbReference type="Pfam" id="PF01230">
    <property type="entry name" value="HIT"/>
    <property type="match status" value="1"/>
</dbReference>
<name>A0ABU2J5Y1_9ACTN</name>
<sequence length="112" mass="11506">MAENCLFCGIVSGDVPATVVHDSDGALAFADVTPKAPTHVLVIPKKHLTDIGDLASDPEAAAAVVAGISAVARELKLESYRTVFNTGPGAGQTVFHVHAHVLAGRDLGWPPG</sequence>
<dbReference type="RefSeq" id="WP_311421554.1">
    <property type="nucleotide sequence ID" value="NZ_JAVREH010000003.1"/>
</dbReference>
<evidence type="ECO:0000259" key="2">
    <source>
        <dbReference type="PROSITE" id="PS51084"/>
    </source>
</evidence>
<evidence type="ECO:0000313" key="3">
    <source>
        <dbReference type="EMBL" id="MDT0260401.1"/>
    </source>
</evidence>
<dbReference type="InterPro" id="IPR001310">
    <property type="entry name" value="Histidine_triad_HIT"/>
</dbReference>
<dbReference type="InterPro" id="IPR011146">
    <property type="entry name" value="HIT-like"/>
</dbReference>
<dbReference type="Gene3D" id="3.30.428.10">
    <property type="entry name" value="HIT-like"/>
    <property type="match status" value="1"/>
</dbReference>
<feature type="short sequence motif" description="Histidine triad motif" evidence="1">
    <location>
        <begin position="96"/>
        <end position="100"/>
    </location>
</feature>
<comment type="caution">
    <text evidence="3">The sequence shown here is derived from an EMBL/GenBank/DDBJ whole genome shotgun (WGS) entry which is preliminary data.</text>
</comment>
<evidence type="ECO:0000256" key="1">
    <source>
        <dbReference type="PROSITE-ProRule" id="PRU00464"/>
    </source>
</evidence>
<protein>
    <submittedName>
        <fullName evidence="3">HIT domain-containing protein</fullName>
    </submittedName>
</protein>
<dbReference type="PROSITE" id="PS51084">
    <property type="entry name" value="HIT_2"/>
    <property type="match status" value="1"/>
</dbReference>
<dbReference type="Proteomes" id="UP001183176">
    <property type="component" value="Unassembled WGS sequence"/>
</dbReference>
<evidence type="ECO:0000313" key="4">
    <source>
        <dbReference type="Proteomes" id="UP001183176"/>
    </source>
</evidence>
<dbReference type="InterPro" id="IPR036265">
    <property type="entry name" value="HIT-like_sf"/>
</dbReference>
<keyword evidence="4" id="KW-1185">Reference proteome</keyword>